<dbReference type="FunFam" id="3.40.50.2300:FF:000001">
    <property type="entry name" value="DNA-binding response regulator PhoB"/>
    <property type="match status" value="1"/>
</dbReference>
<dbReference type="InterPro" id="IPR036890">
    <property type="entry name" value="HATPase_C_sf"/>
</dbReference>
<dbReference type="Gene3D" id="3.30.450.20">
    <property type="entry name" value="PAS domain"/>
    <property type="match status" value="1"/>
</dbReference>
<keyword evidence="13" id="KW-0812">Transmembrane</keyword>
<feature type="transmembrane region" description="Helical" evidence="13">
    <location>
        <begin position="346"/>
        <end position="365"/>
    </location>
</feature>
<dbReference type="Pfam" id="PF00672">
    <property type="entry name" value="HAMP"/>
    <property type="match status" value="1"/>
</dbReference>
<dbReference type="InterPro" id="IPR036097">
    <property type="entry name" value="HisK_dim/P_sf"/>
</dbReference>
<dbReference type="CDD" id="cd00082">
    <property type="entry name" value="HisKA"/>
    <property type="match status" value="1"/>
</dbReference>
<feature type="domain" description="Response regulatory" evidence="15">
    <location>
        <begin position="716"/>
        <end position="832"/>
    </location>
</feature>
<keyword evidence="8" id="KW-0805">Transcription regulation</keyword>
<dbReference type="Gene3D" id="3.30.565.10">
    <property type="entry name" value="Histidine kinase-like ATPase, C-terminal domain"/>
    <property type="match status" value="1"/>
</dbReference>
<dbReference type="Gene3D" id="1.10.287.130">
    <property type="match status" value="1"/>
</dbReference>
<dbReference type="PANTHER" id="PTHR43047">
    <property type="entry name" value="TWO-COMPONENT HISTIDINE PROTEIN KINASE"/>
    <property type="match status" value="1"/>
</dbReference>
<keyword evidence="4 11" id="KW-0597">Phosphoprotein</keyword>
<dbReference type="SUPFAM" id="SSF158472">
    <property type="entry name" value="HAMP domain-like"/>
    <property type="match status" value="1"/>
</dbReference>
<comment type="caution">
    <text evidence="17">The sequence shown here is derived from an EMBL/GenBank/DDBJ whole genome shotgun (WGS) entry which is preliminary data.</text>
</comment>
<evidence type="ECO:0000256" key="13">
    <source>
        <dbReference type="SAM" id="Phobius"/>
    </source>
</evidence>
<proteinExistence type="predicted"/>
<dbReference type="SMART" id="SM00388">
    <property type="entry name" value="HisKA"/>
    <property type="match status" value="1"/>
</dbReference>
<dbReference type="EC" id="2.7.13.3" evidence="3"/>
<dbReference type="InterPro" id="IPR003661">
    <property type="entry name" value="HisK_dim/P_dom"/>
</dbReference>
<dbReference type="PROSITE" id="PS50110">
    <property type="entry name" value="RESPONSE_REGULATORY"/>
    <property type="match status" value="1"/>
</dbReference>
<dbReference type="GO" id="GO:0016020">
    <property type="term" value="C:membrane"/>
    <property type="evidence" value="ECO:0007669"/>
    <property type="project" value="UniProtKB-SubCell"/>
</dbReference>
<dbReference type="InterPro" id="IPR001789">
    <property type="entry name" value="Sig_transdc_resp-reg_receiver"/>
</dbReference>
<dbReference type="SMART" id="SM00304">
    <property type="entry name" value="HAMP"/>
    <property type="match status" value="1"/>
</dbReference>
<dbReference type="InterPro" id="IPR005467">
    <property type="entry name" value="His_kinase_dom"/>
</dbReference>
<evidence type="ECO:0000256" key="11">
    <source>
        <dbReference type="PROSITE-ProRule" id="PRU00169"/>
    </source>
</evidence>
<accession>A0A1E5XX58</accession>
<dbReference type="Pfam" id="PF00512">
    <property type="entry name" value="HisKA"/>
    <property type="match status" value="1"/>
</dbReference>
<protein>
    <recommendedName>
        <fullName evidence="3">histidine kinase</fullName>
        <ecNumber evidence="3">2.7.13.3</ecNumber>
    </recommendedName>
</protein>
<name>A0A1E5XX58_9HYPH</name>
<dbReference type="Pfam" id="PF00072">
    <property type="entry name" value="Response_reg"/>
    <property type="match status" value="1"/>
</dbReference>
<dbReference type="SUPFAM" id="SSF55785">
    <property type="entry name" value="PYP-like sensor domain (PAS domain)"/>
    <property type="match status" value="1"/>
</dbReference>
<dbReference type="PROSITE" id="PS50885">
    <property type="entry name" value="HAMP"/>
    <property type="match status" value="1"/>
</dbReference>
<dbReference type="SUPFAM" id="SSF52172">
    <property type="entry name" value="CheY-like"/>
    <property type="match status" value="1"/>
</dbReference>
<keyword evidence="13" id="KW-1133">Transmembrane helix</keyword>
<dbReference type="CDD" id="cd22890">
    <property type="entry name" value="ChiS-DBD"/>
    <property type="match status" value="1"/>
</dbReference>
<dbReference type="InterPro" id="IPR003594">
    <property type="entry name" value="HATPase_dom"/>
</dbReference>
<dbReference type="InterPro" id="IPR011006">
    <property type="entry name" value="CheY-like_superfamily"/>
</dbReference>
<feature type="modified residue" description="4-aspartylphosphate" evidence="11">
    <location>
        <position position="765"/>
    </location>
</feature>
<dbReference type="Gene3D" id="3.40.50.2300">
    <property type="match status" value="1"/>
</dbReference>
<dbReference type="InterPro" id="IPR004358">
    <property type="entry name" value="Sig_transdc_His_kin-like_C"/>
</dbReference>
<dbReference type="SUPFAM" id="SSF55874">
    <property type="entry name" value="ATPase domain of HSP90 chaperone/DNA topoisomerase II/histidine kinase"/>
    <property type="match status" value="1"/>
</dbReference>
<keyword evidence="10" id="KW-0804">Transcription</keyword>
<gene>
    <name evidence="17" type="ORF">VW23_008010</name>
</gene>
<evidence type="ECO:0000256" key="1">
    <source>
        <dbReference type="ARBA" id="ARBA00000085"/>
    </source>
</evidence>
<keyword evidence="18" id="KW-1185">Reference proteome</keyword>
<dbReference type="Gene3D" id="6.10.340.10">
    <property type="match status" value="1"/>
</dbReference>
<dbReference type="InterPro" id="IPR035965">
    <property type="entry name" value="PAS-like_dom_sf"/>
</dbReference>
<dbReference type="EMBL" id="LAJE02000023">
    <property type="protein sequence ID" value="OEO33164.1"/>
    <property type="molecule type" value="Genomic_DNA"/>
</dbReference>
<feature type="domain" description="HAMP" evidence="16">
    <location>
        <begin position="367"/>
        <end position="420"/>
    </location>
</feature>
<evidence type="ECO:0000256" key="12">
    <source>
        <dbReference type="SAM" id="Coils"/>
    </source>
</evidence>
<reference evidence="17 18" key="1">
    <citation type="journal article" date="2015" name="Genome Announc.">
        <title>Genome Assemblies of Three Soil-Associated Devosia species: D. insulae, D. limi, and D. soli.</title>
        <authorList>
            <person name="Hassan Y.I."/>
            <person name="Lepp D."/>
            <person name="Zhou T."/>
        </authorList>
    </citation>
    <scope>NUCLEOTIDE SEQUENCE [LARGE SCALE GENOMIC DNA]</scope>
    <source>
        <strain evidence="17 18">DS-56</strain>
    </source>
</reference>
<evidence type="ECO:0000256" key="10">
    <source>
        <dbReference type="ARBA" id="ARBA00023163"/>
    </source>
</evidence>
<dbReference type="Proteomes" id="UP000095463">
    <property type="component" value="Unassembled WGS sequence"/>
</dbReference>
<evidence type="ECO:0000256" key="7">
    <source>
        <dbReference type="ARBA" id="ARBA00023012"/>
    </source>
</evidence>
<sequence length="1132" mass="121970">MGRLRLVPNGFRGRLLLIFLLISTLPLVATGFAFFAILSANVEAQTFGKLGFVRDAKKSEIEQYLGFAERQAASLARSNAVRYAIGDFYGFSYAFRQIDGSPERATALLQQIFAVSDKAADHLQPVDDDQLLSQALEYANAHVQFHEDFASFVRTSEFDNVYLVTPEGRVVYSMLKDRYLGRDLSLGFSGTPLSELIERSKLAAPGSSPLVSDFDRDPITGVFGAYVAVPVEFYHKFRGTVVLRLPTAGLDRLTQAQNSETAQLYLLSAHHALVSAPAGARAVIGIPTQAAAAVGAPRAAIVATGLGGAPALSASAPVQFGDLAWTLVAEVPTALAFANADELKRVLIIVAGISLPLLVLIVVLLSRTMTTPIVRLTGVAEAIARGDLDRDMPAIASPRELSRLASSFRRMRDALRSQLSLVGQKNAELEQQVRVIAEKNSALELADRHKDTFLANTSHELRTPLNGIIGIAETLAGGVVGKLSGPQRSQLDLITFSARRLSRIVDDLLDLYRIRQGRMRLDIHPVHVATSVRNVLQLCEPMLRGEPVILTVDIPDDLGFVLADPVRLEQILYNLIGNAIKYTDQGAIAISAEATPEGTVLMHVADSGRGISAGSLERIFQPLEQVDGFDTARQSGGTGLGLTIARQLAHLLDGEILAQSAEGQGSRFTLRLPRATPAAATDLLADADRTGLHSAVDHALDAPMFFAQDGDDDAPQILVVDDEPINIQVLRNVLQPQGYVVRTADSGRAALEAVERHAPDLVILDVMMPDIGGLDVARQLRRTHSLLDLPIIMITARSRTRDTLAGFENGANDYVIKPFVKEELLARIATLLEARRARGTARENLDLRQEIDRRVLVEDALRLSQQRLARLLDALNAGLVCVAENGAITYANHAASTLMARRIEPGVTAFADVIPAATAATVIGLVRADGKAMLEAVPLDTGRPPVRLSAFELEADAGGGIACVLTADTGQSFAQTEGLVRGLRAAIDTVGPALTSPTPLPATGSPLDDGDDYRRILVEVTSASLSLWRRVTGRSKIDFAEASGIWRASFDRSSLQVRTLDKYLLIETLPANPRWRDVVQTGEFVLGDTESAAADPAIAALRADLSERLAVLRTYLKLHLRRVPQADPAGLA</sequence>
<dbReference type="GO" id="GO:0000155">
    <property type="term" value="F:phosphorelay sensor kinase activity"/>
    <property type="evidence" value="ECO:0007669"/>
    <property type="project" value="InterPro"/>
</dbReference>
<evidence type="ECO:0000259" key="16">
    <source>
        <dbReference type="PROSITE" id="PS50885"/>
    </source>
</evidence>
<dbReference type="CDD" id="cd06225">
    <property type="entry name" value="HAMP"/>
    <property type="match status" value="1"/>
</dbReference>
<dbReference type="PROSITE" id="PS50109">
    <property type="entry name" value="HIS_KIN"/>
    <property type="match status" value="1"/>
</dbReference>
<evidence type="ECO:0000313" key="17">
    <source>
        <dbReference type="EMBL" id="OEO33164.1"/>
    </source>
</evidence>
<dbReference type="SMART" id="SM00448">
    <property type="entry name" value="REC"/>
    <property type="match status" value="1"/>
</dbReference>
<dbReference type="RefSeq" id="WP_069907714.1">
    <property type="nucleotide sequence ID" value="NZ_LAJE02000023.1"/>
</dbReference>
<evidence type="ECO:0000256" key="8">
    <source>
        <dbReference type="ARBA" id="ARBA00023015"/>
    </source>
</evidence>
<evidence type="ECO:0000256" key="9">
    <source>
        <dbReference type="ARBA" id="ARBA00023125"/>
    </source>
</evidence>
<keyword evidence="9" id="KW-0238">DNA-binding</keyword>
<dbReference type="Pfam" id="PF02518">
    <property type="entry name" value="HATPase_c"/>
    <property type="match status" value="1"/>
</dbReference>
<evidence type="ECO:0000259" key="14">
    <source>
        <dbReference type="PROSITE" id="PS50109"/>
    </source>
</evidence>
<dbReference type="SUPFAM" id="SSF47384">
    <property type="entry name" value="Homodimeric domain of signal transducing histidine kinase"/>
    <property type="match status" value="1"/>
</dbReference>
<dbReference type="CDD" id="cd16922">
    <property type="entry name" value="HATPase_EvgS-ArcB-TorS-like"/>
    <property type="match status" value="1"/>
</dbReference>
<keyword evidence="7" id="KW-0902">Two-component regulatory system</keyword>
<evidence type="ECO:0000259" key="15">
    <source>
        <dbReference type="PROSITE" id="PS50110"/>
    </source>
</evidence>
<dbReference type="CDD" id="cd17574">
    <property type="entry name" value="REC_OmpR"/>
    <property type="match status" value="1"/>
</dbReference>
<comment type="catalytic activity">
    <reaction evidence="1">
        <text>ATP + protein L-histidine = ADP + protein N-phospho-L-histidine.</text>
        <dbReference type="EC" id="2.7.13.3"/>
    </reaction>
</comment>
<dbReference type="AlphaFoldDB" id="A0A1E5XX58"/>
<keyword evidence="6 17" id="KW-0418">Kinase</keyword>
<evidence type="ECO:0000256" key="2">
    <source>
        <dbReference type="ARBA" id="ARBA00004370"/>
    </source>
</evidence>
<organism evidence="17 18">
    <name type="scientific">Devosia insulae DS-56</name>
    <dbReference type="NCBI Taxonomy" id="1116389"/>
    <lineage>
        <taxon>Bacteria</taxon>
        <taxon>Pseudomonadati</taxon>
        <taxon>Pseudomonadota</taxon>
        <taxon>Alphaproteobacteria</taxon>
        <taxon>Hyphomicrobiales</taxon>
        <taxon>Devosiaceae</taxon>
        <taxon>Devosia</taxon>
    </lineage>
</organism>
<dbReference type="SMART" id="SM00387">
    <property type="entry name" value="HATPase_c"/>
    <property type="match status" value="1"/>
</dbReference>
<feature type="domain" description="Histidine kinase" evidence="14">
    <location>
        <begin position="456"/>
        <end position="676"/>
    </location>
</feature>
<dbReference type="GO" id="GO:0003677">
    <property type="term" value="F:DNA binding"/>
    <property type="evidence" value="ECO:0007669"/>
    <property type="project" value="UniProtKB-KW"/>
</dbReference>
<keyword evidence="12" id="KW-0175">Coiled coil</keyword>
<keyword evidence="13" id="KW-0472">Membrane</keyword>
<dbReference type="PRINTS" id="PR00344">
    <property type="entry name" value="BCTRLSENSOR"/>
</dbReference>
<evidence type="ECO:0000256" key="5">
    <source>
        <dbReference type="ARBA" id="ARBA00022679"/>
    </source>
</evidence>
<evidence type="ECO:0000256" key="3">
    <source>
        <dbReference type="ARBA" id="ARBA00012438"/>
    </source>
</evidence>
<dbReference type="InterPro" id="IPR003660">
    <property type="entry name" value="HAMP_dom"/>
</dbReference>
<comment type="subcellular location">
    <subcellularLocation>
        <location evidence="2">Membrane</location>
    </subcellularLocation>
</comment>
<dbReference type="OrthoDB" id="9813151at2"/>
<evidence type="ECO:0000313" key="18">
    <source>
        <dbReference type="Proteomes" id="UP000095463"/>
    </source>
</evidence>
<keyword evidence="5" id="KW-0808">Transferase</keyword>
<evidence type="ECO:0000256" key="6">
    <source>
        <dbReference type="ARBA" id="ARBA00022777"/>
    </source>
</evidence>
<feature type="coiled-coil region" evidence="12">
    <location>
        <begin position="412"/>
        <end position="446"/>
    </location>
</feature>
<evidence type="ECO:0000256" key="4">
    <source>
        <dbReference type="ARBA" id="ARBA00022553"/>
    </source>
</evidence>